<evidence type="ECO:0000313" key="3">
    <source>
        <dbReference type="Proteomes" id="UP000235145"/>
    </source>
</evidence>
<feature type="region of interest" description="Disordered" evidence="1">
    <location>
        <begin position="1"/>
        <end position="93"/>
    </location>
</feature>
<accession>A0A9R1XTK4</accession>
<gene>
    <name evidence="2" type="ORF">LSAT_V11C100030050</name>
</gene>
<proteinExistence type="predicted"/>
<dbReference type="AlphaFoldDB" id="A0A9R1XTK4"/>
<evidence type="ECO:0000313" key="2">
    <source>
        <dbReference type="EMBL" id="KAJ0225039.1"/>
    </source>
</evidence>
<feature type="compositionally biased region" description="Basic and acidic residues" evidence="1">
    <location>
        <begin position="57"/>
        <end position="67"/>
    </location>
</feature>
<protein>
    <submittedName>
        <fullName evidence="2">Uncharacterized protein</fullName>
    </submittedName>
</protein>
<dbReference type="Proteomes" id="UP000235145">
    <property type="component" value="Unassembled WGS sequence"/>
</dbReference>
<name>A0A9R1XTK4_LACSA</name>
<comment type="caution">
    <text evidence="2">The sequence shown here is derived from an EMBL/GenBank/DDBJ whole genome shotgun (WGS) entry which is preliminary data.</text>
</comment>
<evidence type="ECO:0000256" key="1">
    <source>
        <dbReference type="SAM" id="MobiDB-lite"/>
    </source>
</evidence>
<reference evidence="2 3" key="1">
    <citation type="journal article" date="2017" name="Nat. Commun.">
        <title>Genome assembly with in vitro proximity ligation data and whole-genome triplication in lettuce.</title>
        <authorList>
            <person name="Reyes-Chin-Wo S."/>
            <person name="Wang Z."/>
            <person name="Yang X."/>
            <person name="Kozik A."/>
            <person name="Arikit S."/>
            <person name="Song C."/>
            <person name="Xia L."/>
            <person name="Froenicke L."/>
            <person name="Lavelle D.O."/>
            <person name="Truco M.J."/>
            <person name="Xia R."/>
            <person name="Zhu S."/>
            <person name="Xu C."/>
            <person name="Xu H."/>
            <person name="Xu X."/>
            <person name="Cox K."/>
            <person name="Korf I."/>
            <person name="Meyers B.C."/>
            <person name="Michelmore R.W."/>
        </authorList>
    </citation>
    <scope>NUCLEOTIDE SEQUENCE [LARGE SCALE GENOMIC DNA]</scope>
    <source>
        <strain evidence="3">cv. Salinas</strain>
        <tissue evidence="2">Seedlings</tissue>
    </source>
</reference>
<keyword evidence="3" id="KW-1185">Reference proteome</keyword>
<dbReference type="PANTHER" id="PTHR33401:SF2">
    <property type="entry name" value="OS03G0138400 PROTEIN"/>
    <property type="match status" value="1"/>
</dbReference>
<feature type="compositionally biased region" description="Basic residues" evidence="1">
    <location>
        <begin position="44"/>
        <end position="56"/>
    </location>
</feature>
<feature type="compositionally biased region" description="Basic and acidic residues" evidence="1">
    <location>
        <begin position="1"/>
        <end position="25"/>
    </location>
</feature>
<sequence>MDKSGVESKLMENGNQERDGMNGEKAEEDEEDESKKLLLPKKGGLSKKSVKKHRKVQWNDRNGHDLTEVLEYQPSEVSDSEDDESDSCICNIM</sequence>
<dbReference type="PANTHER" id="PTHR33401">
    <property type="entry name" value="LIGHT-HARVESTING COMPLEX-LIKE PROTEIN OHP2, CHLOROPLASTIC"/>
    <property type="match status" value="1"/>
</dbReference>
<dbReference type="EMBL" id="NBSK02000001">
    <property type="protein sequence ID" value="KAJ0225039.1"/>
    <property type="molecule type" value="Genomic_DNA"/>
</dbReference>
<organism evidence="2 3">
    <name type="scientific">Lactuca sativa</name>
    <name type="common">Garden lettuce</name>
    <dbReference type="NCBI Taxonomy" id="4236"/>
    <lineage>
        <taxon>Eukaryota</taxon>
        <taxon>Viridiplantae</taxon>
        <taxon>Streptophyta</taxon>
        <taxon>Embryophyta</taxon>
        <taxon>Tracheophyta</taxon>
        <taxon>Spermatophyta</taxon>
        <taxon>Magnoliopsida</taxon>
        <taxon>eudicotyledons</taxon>
        <taxon>Gunneridae</taxon>
        <taxon>Pentapetalae</taxon>
        <taxon>asterids</taxon>
        <taxon>campanulids</taxon>
        <taxon>Asterales</taxon>
        <taxon>Asteraceae</taxon>
        <taxon>Cichorioideae</taxon>
        <taxon>Cichorieae</taxon>
        <taxon>Lactucinae</taxon>
        <taxon>Lactuca</taxon>
    </lineage>
</organism>